<dbReference type="EMBL" id="JAPVEB010000001">
    <property type="protein sequence ID" value="KAJ5282362.1"/>
    <property type="molecule type" value="Genomic_DNA"/>
</dbReference>
<evidence type="ECO:0000313" key="2">
    <source>
        <dbReference type="Proteomes" id="UP001220256"/>
    </source>
</evidence>
<organism evidence="1 2">
    <name type="scientific">Penicillium chrysogenum</name>
    <name type="common">Penicillium notatum</name>
    <dbReference type="NCBI Taxonomy" id="5076"/>
    <lineage>
        <taxon>Eukaryota</taxon>
        <taxon>Fungi</taxon>
        <taxon>Dikarya</taxon>
        <taxon>Ascomycota</taxon>
        <taxon>Pezizomycotina</taxon>
        <taxon>Eurotiomycetes</taxon>
        <taxon>Eurotiomycetidae</taxon>
        <taxon>Eurotiales</taxon>
        <taxon>Aspergillaceae</taxon>
        <taxon>Penicillium</taxon>
        <taxon>Penicillium chrysogenum species complex</taxon>
    </lineage>
</organism>
<keyword evidence="2" id="KW-1185">Reference proteome</keyword>
<evidence type="ECO:0000313" key="1">
    <source>
        <dbReference type="EMBL" id="KAJ5282362.1"/>
    </source>
</evidence>
<sequence length="59" mass="6423">MAAVSTFTAKANAPLDSILSKHDFELPDAFKIKSLAASTSRVLFGAFDVLLYPCQRFNS</sequence>
<comment type="caution">
    <text evidence="1">The sequence shown here is derived from an EMBL/GenBank/DDBJ whole genome shotgun (WGS) entry which is preliminary data.</text>
</comment>
<dbReference type="Proteomes" id="UP001220256">
    <property type="component" value="Unassembled WGS sequence"/>
</dbReference>
<protein>
    <submittedName>
        <fullName evidence="1">Uncharacterized protein</fullName>
    </submittedName>
</protein>
<proteinExistence type="predicted"/>
<name>A0ABQ8WUA0_PENCH</name>
<gene>
    <name evidence="1" type="ORF">N7505_000342</name>
</gene>
<accession>A0ABQ8WUA0</accession>
<reference evidence="1 2" key="1">
    <citation type="journal article" date="2023" name="IMA Fungus">
        <title>Comparative genomic study of the Penicillium genus elucidates a diverse pangenome and 15 lateral gene transfer events.</title>
        <authorList>
            <person name="Petersen C."/>
            <person name="Sorensen T."/>
            <person name="Nielsen M.R."/>
            <person name="Sondergaard T.E."/>
            <person name="Sorensen J.L."/>
            <person name="Fitzpatrick D.A."/>
            <person name="Frisvad J.C."/>
            <person name="Nielsen K.L."/>
        </authorList>
    </citation>
    <scope>NUCLEOTIDE SEQUENCE [LARGE SCALE GENOMIC DNA]</scope>
    <source>
        <strain evidence="1 2">IBT 3361</strain>
    </source>
</reference>